<dbReference type="InterPro" id="IPR019243">
    <property type="entry name" value="DUF2202"/>
</dbReference>
<dbReference type="Proteomes" id="UP000054935">
    <property type="component" value="Unassembled WGS sequence"/>
</dbReference>
<dbReference type="SUPFAM" id="SSF47240">
    <property type="entry name" value="Ferritin-like"/>
    <property type="match status" value="1"/>
</dbReference>
<proteinExistence type="predicted"/>
<protein>
    <recommendedName>
        <fullName evidence="1">DUF2202 domain-containing protein</fullName>
    </recommendedName>
</protein>
<gene>
    <name evidence="2" type="ORF">TRN7648_02334</name>
</gene>
<dbReference type="EMBL" id="CYSE01000003">
    <property type="protein sequence ID" value="CUH79104.1"/>
    <property type="molecule type" value="Genomic_DNA"/>
</dbReference>
<dbReference type="OrthoDB" id="9801086at2"/>
<keyword evidence="3" id="KW-1185">Reference proteome</keyword>
<evidence type="ECO:0000313" key="2">
    <source>
        <dbReference type="EMBL" id="CUH79104.1"/>
    </source>
</evidence>
<dbReference type="STRING" id="441103.TRN7648_02334"/>
<evidence type="ECO:0000259" key="1">
    <source>
        <dbReference type="Pfam" id="PF09968"/>
    </source>
</evidence>
<dbReference type="InterPro" id="IPR012347">
    <property type="entry name" value="Ferritin-like"/>
</dbReference>
<sequence length="182" mass="19526">MKAGKFGMKGGFGWRGGRSETVVETSTPSEVTPTETTVTYSDEAVDELLFMIEEEKLAGDIYDAFYDMYGIRIFSNIAASEDKHFDALIAQAETIGLDVDQFVFAETGQFEDPDLQDMYDSLLAEGAESLTAALEVGAAIEAKDIEDIAAAAELVEGTALADVYQNLLAGSANHLAAFDALL</sequence>
<dbReference type="RefSeq" id="WP_058247795.1">
    <property type="nucleotide sequence ID" value="NZ_CYSE01000003.1"/>
</dbReference>
<dbReference type="InterPro" id="IPR009078">
    <property type="entry name" value="Ferritin-like_SF"/>
</dbReference>
<dbReference type="CDD" id="cd01048">
    <property type="entry name" value="Ferritin_like_AB2"/>
    <property type="match status" value="1"/>
</dbReference>
<dbReference type="Pfam" id="PF09968">
    <property type="entry name" value="DUF2202"/>
    <property type="match status" value="1"/>
</dbReference>
<name>A0A0P1GZE7_9RHOB</name>
<accession>A0A0P1GZE7</accession>
<organism evidence="2 3">
    <name type="scientific">Tropicibacter naphthalenivorans</name>
    <dbReference type="NCBI Taxonomy" id="441103"/>
    <lineage>
        <taxon>Bacteria</taxon>
        <taxon>Pseudomonadati</taxon>
        <taxon>Pseudomonadota</taxon>
        <taxon>Alphaproteobacteria</taxon>
        <taxon>Rhodobacterales</taxon>
        <taxon>Roseobacteraceae</taxon>
        <taxon>Tropicibacter</taxon>
    </lineage>
</organism>
<dbReference type="AlphaFoldDB" id="A0A0P1GZE7"/>
<reference evidence="2 3" key="1">
    <citation type="submission" date="2015-09" db="EMBL/GenBank/DDBJ databases">
        <authorList>
            <consortium name="Swine Surveillance"/>
        </authorList>
    </citation>
    <scope>NUCLEOTIDE SEQUENCE [LARGE SCALE GENOMIC DNA]</scope>
    <source>
        <strain evidence="2 3">CECT 7648</strain>
    </source>
</reference>
<dbReference type="Gene3D" id="1.20.1260.10">
    <property type="match status" value="1"/>
</dbReference>
<feature type="domain" description="DUF2202" evidence="1">
    <location>
        <begin position="46"/>
        <end position="178"/>
    </location>
</feature>
<evidence type="ECO:0000313" key="3">
    <source>
        <dbReference type="Proteomes" id="UP000054935"/>
    </source>
</evidence>